<keyword evidence="1" id="KW-0472">Membrane</keyword>
<evidence type="ECO:0000313" key="2">
    <source>
        <dbReference type="EMBL" id="GGI64660.1"/>
    </source>
</evidence>
<reference evidence="2" key="2">
    <citation type="submission" date="2020-09" db="EMBL/GenBank/DDBJ databases">
        <authorList>
            <person name="Sun Q."/>
            <person name="Sedlacek I."/>
        </authorList>
    </citation>
    <scope>NUCLEOTIDE SEQUENCE</scope>
    <source>
        <strain evidence="2">CCM 8433</strain>
    </source>
</reference>
<feature type="transmembrane region" description="Helical" evidence="1">
    <location>
        <begin position="31"/>
        <end position="48"/>
    </location>
</feature>
<keyword evidence="3" id="KW-1185">Reference proteome</keyword>
<reference evidence="2" key="1">
    <citation type="journal article" date="2014" name="Int. J. Syst. Evol. Microbiol.">
        <title>Complete genome sequence of Corynebacterium casei LMG S-19264T (=DSM 44701T), isolated from a smear-ripened cheese.</title>
        <authorList>
            <consortium name="US DOE Joint Genome Institute (JGI-PGF)"/>
            <person name="Walter F."/>
            <person name="Albersmeier A."/>
            <person name="Kalinowski J."/>
            <person name="Ruckert C."/>
        </authorList>
    </citation>
    <scope>NUCLEOTIDE SEQUENCE</scope>
    <source>
        <strain evidence="2">CCM 8433</strain>
    </source>
</reference>
<dbReference type="RefSeq" id="WP_188366503.1">
    <property type="nucleotide sequence ID" value="NZ_BMDT01000001.1"/>
</dbReference>
<sequence>MMQLLLMLYVILFVLVVVGQFLLYKNSEKNIGFIWNTILGILFSYLIFTALPNNFIVERVISLIWGVLAIGALIIGNFAQKNKLISKILFSVAVIGGSIHLFFL</sequence>
<protein>
    <submittedName>
        <fullName evidence="2">Uncharacterized protein</fullName>
    </submittedName>
</protein>
<accession>A0A917JCF8</accession>
<dbReference type="AlphaFoldDB" id="A0A917JCF8"/>
<keyword evidence="1" id="KW-0812">Transmembrane</keyword>
<evidence type="ECO:0000256" key="1">
    <source>
        <dbReference type="SAM" id="Phobius"/>
    </source>
</evidence>
<proteinExistence type="predicted"/>
<dbReference type="Proteomes" id="UP000622610">
    <property type="component" value="Unassembled WGS sequence"/>
</dbReference>
<feature type="transmembrane region" description="Helical" evidence="1">
    <location>
        <begin position="84"/>
        <end position="103"/>
    </location>
</feature>
<comment type="caution">
    <text evidence="2">The sequence shown here is derived from an EMBL/GenBank/DDBJ whole genome shotgun (WGS) entry which is preliminary data.</text>
</comment>
<feature type="transmembrane region" description="Helical" evidence="1">
    <location>
        <begin position="60"/>
        <end position="79"/>
    </location>
</feature>
<feature type="transmembrane region" description="Helical" evidence="1">
    <location>
        <begin position="6"/>
        <end position="24"/>
    </location>
</feature>
<keyword evidence="1" id="KW-1133">Transmembrane helix</keyword>
<gene>
    <name evidence="2" type="ORF">GCM10011482_03140</name>
</gene>
<dbReference type="EMBL" id="BMDT01000001">
    <property type="protein sequence ID" value="GGI64660.1"/>
    <property type="molecule type" value="Genomic_DNA"/>
</dbReference>
<name>A0A917JCF8_9ENTE</name>
<organism evidence="2 3">
    <name type="scientific">Enterococcus alcedinis</name>
    <dbReference type="NCBI Taxonomy" id="1274384"/>
    <lineage>
        <taxon>Bacteria</taxon>
        <taxon>Bacillati</taxon>
        <taxon>Bacillota</taxon>
        <taxon>Bacilli</taxon>
        <taxon>Lactobacillales</taxon>
        <taxon>Enterococcaceae</taxon>
        <taxon>Enterococcus</taxon>
    </lineage>
</organism>
<evidence type="ECO:0000313" key="3">
    <source>
        <dbReference type="Proteomes" id="UP000622610"/>
    </source>
</evidence>